<evidence type="ECO:0000259" key="8">
    <source>
        <dbReference type="Pfam" id="PF20684"/>
    </source>
</evidence>
<dbReference type="InterPro" id="IPR049326">
    <property type="entry name" value="Rhodopsin_dom_fungi"/>
</dbReference>
<dbReference type="PANTHER" id="PTHR33048">
    <property type="entry name" value="PTH11-LIKE INTEGRAL MEMBRANE PROTEIN (AFU_ORTHOLOGUE AFUA_5G11245)"/>
    <property type="match status" value="1"/>
</dbReference>
<evidence type="ECO:0000256" key="6">
    <source>
        <dbReference type="SAM" id="MobiDB-lite"/>
    </source>
</evidence>
<feature type="transmembrane region" description="Helical" evidence="7">
    <location>
        <begin position="250"/>
        <end position="269"/>
    </location>
</feature>
<feature type="transmembrane region" description="Helical" evidence="7">
    <location>
        <begin position="212"/>
        <end position="230"/>
    </location>
</feature>
<feature type="transmembrane region" description="Helical" evidence="7">
    <location>
        <begin position="127"/>
        <end position="149"/>
    </location>
</feature>
<evidence type="ECO:0000313" key="10">
    <source>
        <dbReference type="Proteomes" id="UP000811619"/>
    </source>
</evidence>
<keyword evidence="3 7" id="KW-1133">Transmembrane helix</keyword>
<evidence type="ECO:0000313" key="9">
    <source>
        <dbReference type="EMBL" id="KAG5926035.1"/>
    </source>
</evidence>
<dbReference type="GO" id="GO:0016020">
    <property type="term" value="C:membrane"/>
    <property type="evidence" value="ECO:0007669"/>
    <property type="project" value="UniProtKB-SubCell"/>
</dbReference>
<accession>A0A8K0J6L7</accession>
<comment type="similarity">
    <text evidence="5">Belongs to the SAT4 family.</text>
</comment>
<feature type="compositionally biased region" description="Basic and acidic residues" evidence="6">
    <location>
        <begin position="391"/>
        <end position="407"/>
    </location>
</feature>
<evidence type="ECO:0000256" key="7">
    <source>
        <dbReference type="SAM" id="Phobius"/>
    </source>
</evidence>
<feature type="domain" description="Rhodopsin" evidence="8">
    <location>
        <begin position="33"/>
        <end position="274"/>
    </location>
</feature>
<feature type="compositionally biased region" description="Polar residues" evidence="6">
    <location>
        <begin position="377"/>
        <end position="387"/>
    </location>
</feature>
<evidence type="ECO:0000256" key="2">
    <source>
        <dbReference type="ARBA" id="ARBA00022692"/>
    </source>
</evidence>
<dbReference type="PANTHER" id="PTHR33048:SF96">
    <property type="entry name" value="INTEGRAL MEMBRANE PROTEIN"/>
    <property type="match status" value="1"/>
</dbReference>
<feature type="transmembrane region" description="Helical" evidence="7">
    <location>
        <begin position="178"/>
        <end position="200"/>
    </location>
</feature>
<feature type="region of interest" description="Disordered" evidence="6">
    <location>
        <begin position="354"/>
        <end position="407"/>
    </location>
</feature>
<keyword evidence="2 7" id="KW-0812">Transmembrane</keyword>
<dbReference type="AlphaFoldDB" id="A0A8K0J6L7"/>
<organism evidence="9 10">
    <name type="scientific">Claviceps africana</name>
    <dbReference type="NCBI Taxonomy" id="83212"/>
    <lineage>
        <taxon>Eukaryota</taxon>
        <taxon>Fungi</taxon>
        <taxon>Dikarya</taxon>
        <taxon>Ascomycota</taxon>
        <taxon>Pezizomycotina</taxon>
        <taxon>Sordariomycetes</taxon>
        <taxon>Hypocreomycetidae</taxon>
        <taxon>Hypocreales</taxon>
        <taxon>Clavicipitaceae</taxon>
        <taxon>Claviceps</taxon>
    </lineage>
</organism>
<evidence type="ECO:0000256" key="5">
    <source>
        <dbReference type="ARBA" id="ARBA00038359"/>
    </source>
</evidence>
<keyword evidence="4 7" id="KW-0472">Membrane</keyword>
<name>A0A8K0J6L7_9HYPO</name>
<evidence type="ECO:0000256" key="1">
    <source>
        <dbReference type="ARBA" id="ARBA00004141"/>
    </source>
</evidence>
<proteinExistence type="inferred from homology"/>
<comment type="caution">
    <text evidence="9">The sequence shown here is derived from an EMBL/GenBank/DDBJ whole genome shotgun (WGS) entry which is preliminary data.</text>
</comment>
<gene>
    <name evidence="9" type="ORF">E4U42_003721</name>
</gene>
<feature type="compositionally biased region" description="Basic and acidic residues" evidence="6">
    <location>
        <begin position="354"/>
        <end position="367"/>
    </location>
</feature>
<dbReference type="Pfam" id="PF20684">
    <property type="entry name" value="Fung_rhodopsin"/>
    <property type="match status" value="1"/>
</dbReference>
<feature type="transmembrane region" description="Helical" evidence="7">
    <location>
        <begin position="101"/>
        <end position="120"/>
    </location>
</feature>
<sequence>MAETTFDLKESNAESLVATCIVMLIMSWIAVGLRTYTRIALMKSCQADDILMLVAQALFTVTCSIQFEGVNYGVGRHDAAISDDDDKVAAIKWQALGVANYILNMMFVKLSIGLFLLRIATKKPYIWVIRTVLIVIALWSIGLFTWDIFQCSPIAKQWDYRLTDGNCAGADEVLTAAYALSVMTVVTDWFFALIPIPMLWEVKMTMQAKVTVFAILGLGIFASIATLIRIKFLTSIENTDDILFRPTNASIWSLVEVGVAITASSLATVRPLMRSFQIRGFTSVEQSLGLDISGPGRYRSKSHKGPEPTMPDISVYDVCLRGVTARGDDDDDAVRTGKKRAGLAVDDYHHSIKQIDHKGGPRPDAKSRIYTAADGSLSPSLSTQNLGPTERSMDHAHRRFESHGRAF</sequence>
<comment type="subcellular location">
    <subcellularLocation>
        <location evidence="1">Membrane</location>
        <topology evidence="1">Multi-pass membrane protein</topology>
    </subcellularLocation>
</comment>
<feature type="transmembrane region" description="Helical" evidence="7">
    <location>
        <begin position="16"/>
        <end position="37"/>
    </location>
</feature>
<feature type="transmembrane region" description="Helical" evidence="7">
    <location>
        <begin position="49"/>
        <end position="67"/>
    </location>
</feature>
<reference evidence="9" key="1">
    <citation type="journal article" date="2020" name="bioRxiv">
        <title>Whole genome comparisons of ergot fungi reveals the divergence and evolution of species within the genus Claviceps are the result of varying mechanisms driving genome evolution and host range expansion.</title>
        <authorList>
            <person name="Wyka S.A."/>
            <person name="Mondo S.J."/>
            <person name="Liu M."/>
            <person name="Dettman J."/>
            <person name="Nalam V."/>
            <person name="Broders K.D."/>
        </authorList>
    </citation>
    <scope>NUCLEOTIDE SEQUENCE</scope>
    <source>
        <strain evidence="9">CCC 489</strain>
    </source>
</reference>
<dbReference type="OrthoDB" id="4682787at2759"/>
<evidence type="ECO:0000256" key="3">
    <source>
        <dbReference type="ARBA" id="ARBA00022989"/>
    </source>
</evidence>
<evidence type="ECO:0000256" key="4">
    <source>
        <dbReference type="ARBA" id="ARBA00023136"/>
    </source>
</evidence>
<keyword evidence="10" id="KW-1185">Reference proteome</keyword>
<dbReference type="EMBL" id="SRPY01000314">
    <property type="protein sequence ID" value="KAG5926035.1"/>
    <property type="molecule type" value="Genomic_DNA"/>
</dbReference>
<protein>
    <recommendedName>
        <fullName evidence="8">Rhodopsin domain-containing protein</fullName>
    </recommendedName>
</protein>
<dbReference type="InterPro" id="IPR052337">
    <property type="entry name" value="SAT4-like"/>
</dbReference>
<dbReference type="Proteomes" id="UP000811619">
    <property type="component" value="Unassembled WGS sequence"/>
</dbReference>